<protein>
    <recommendedName>
        <fullName evidence="3">DUF1985 domain-containing protein</fullName>
    </recommendedName>
</protein>
<gene>
    <name evidence="1" type="ORF">ARALYDRAFT_355500</name>
</gene>
<sequence length="359" mass="41496">MKDYRLSNKFVIECYNRFMWFKQSLEKLNLMESRIPKRNYPPRLYREGKSQLQTRSMHHNCTLAIESGYEMWSLIERYPVRFSLHEFSEITGLNYDAIDEEDKVDDHREFWAELEVDAMFLLWGRSMFVVQYMVVKSEEELYPTWSNEKVIYGEVEGSWELLDNLMHDILLDRVDEKEVQILKISHNEKKYDEEGSVNKSVYLGVKETVSAALPINKSVLHKSMTPKSTGPHSSVKKKCIKTEPIDPLESLSPVRNPKTSPVVDFTELSEGSDSIENARDNAFDGAVDKLLLLCKKDDFVSQVPRQKNFASAQVHPFVGSSLVKGILRGKKQSLTIYDPLEKATQLLVDMLLAIIHHDL</sequence>
<dbReference type="Gramene" id="fgenesh1_pg.C_scaffold_7002673">
    <property type="protein sequence ID" value="fgenesh1_pg.C_scaffold_7002673"/>
    <property type="gene ID" value="fgenesh1_pg.C_scaffold_7002673"/>
</dbReference>
<dbReference type="AlphaFoldDB" id="D7MHL9"/>
<keyword evidence="2" id="KW-1185">Reference proteome</keyword>
<evidence type="ECO:0008006" key="3">
    <source>
        <dbReference type="Google" id="ProtNLM"/>
    </source>
</evidence>
<dbReference type="HOGENOM" id="CLU_772425_0_0_1"/>
<evidence type="ECO:0000313" key="2">
    <source>
        <dbReference type="Proteomes" id="UP000008694"/>
    </source>
</evidence>
<evidence type="ECO:0000313" key="1">
    <source>
        <dbReference type="EMBL" id="EFH46660.1"/>
    </source>
</evidence>
<name>D7MHL9_ARALL</name>
<dbReference type="EMBL" id="GL348719">
    <property type="protein sequence ID" value="EFH46660.1"/>
    <property type="molecule type" value="Genomic_DNA"/>
</dbReference>
<dbReference type="Proteomes" id="UP000008694">
    <property type="component" value="Unassembled WGS sequence"/>
</dbReference>
<accession>D7MHL9</accession>
<reference evidence="2" key="1">
    <citation type="journal article" date="2011" name="Nat. Genet.">
        <title>The Arabidopsis lyrata genome sequence and the basis of rapid genome size change.</title>
        <authorList>
            <person name="Hu T.T."/>
            <person name="Pattyn P."/>
            <person name="Bakker E.G."/>
            <person name="Cao J."/>
            <person name="Cheng J.-F."/>
            <person name="Clark R.M."/>
            <person name="Fahlgren N."/>
            <person name="Fawcett J.A."/>
            <person name="Grimwood J."/>
            <person name="Gundlach H."/>
            <person name="Haberer G."/>
            <person name="Hollister J.D."/>
            <person name="Ossowski S."/>
            <person name="Ottilar R.P."/>
            <person name="Salamov A.A."/>
            <person name="Schneeberger K."/>
            <person name="Spannagl M."/>
            <person name="Wang X."/>
            <person name="Yang L."/>
            <person name="Nasrallah M.E."/>
            <person name="Bergelson J."/>
            <person name="Carrington J.C."/>
            <person name="Gaut B.S."/>
            <person name="Schmutz J."/>
            <person name="Mayer K.F.X."/>
            <person name="Van de Peer Y."/>
            <person name="Grigoriev I.V."/>
            <person name="Nordborg M."/>
            <person name="Weigel D."/>
            <person name="Guo Y.-L."/>
        </authorList>
    </citation>
    <scope>NUCLEOTIDE SEQUENCE [LARGE SCALE GENOMIC DNA]</scope>
    <source>
        <strain evidence="2">cv. MN47</strain>
    </source>
</reference>
<proteinExistence type="predicted"/>
<organism evidence="2">
    <name type="scientific">Arabidopsis lyrata subsp. lyrata</name>
    <name type="common">Lyre-leaved rock-cress</name>
    <dbReference type="NCBI Taxonomy" id="81972"/>
    <lineage>
        <taxon>Eukaryota</taxon>
        <taxon>Viridiplantae</taxon>
        <taxon>Streptophyta</taxon>
        <taxon>Embryophyta</taxon>
        <taxon>Tracheophyta</taxon>
        <taxon>Spermatophyta</taxon>
        <taxon>Magnoliopsida</taxon>
        <taxon>eudicotyledons</taxon>
        <taxon>Gunneridae</taxon>
        <taxon>Pentapetalae</taxon>
        <taxon>rosids</taxon>
        <taxon>malvids</taxon>
        <taxon>Brassicales</taxon>
        <taxon>Brassicaceae</taxon>
        <taxon>Camelineae</taxon>
        <taxon>Arabidopsis</taxon>
    </lineage>
</organism>